<evidence type="ECO:0000313" key="4">
    <source>
        <dbReference type="Proteomes" id="UP001378960"/>
    </source>
</evidence>
<dbReference type="InterPro" id="IPR036517">
    <property type="entry name" value="FF_domain_sf"/>
</dbReference>
<dbReference type="InterPro" id="IPR036020">
    <property type="entry name" value="WW_dom_sf"/>
</dbReference>
<evidence type="ECO:0000259" key="2">
    <source>
        <dbReference type="PROSITE" id="PS50020"/>
    </source>
</evidence>
<evidence type="ECO:0000313" key="3">
    <source>
        <dbReference type="EMBL" id="GMM45846.1"/>
    </source>
</evidence>
<organism evidence="3 4">
    <name type="scientific">Pichia kluyveri</name>
    <name type="common">Yeast</name>
    <dbReference type="NCBI Taxonomy" id="36015"/>
    <lineage>
        <taxon>Eukaryota</taxon>
        <taxon>Fungi</taxon>
        <taxon>Dikarya</taxon>
        <taxon>Ascomycota</taxon>
        <taxon>Saccharomycotina</taxon>
        <taxon>Pichiomycetes</taxon>
        <taxon>Pichiales</taxon>
        <taxon>Pichiaceae</taxon>
        <taxon>Pichia</taxon>
    </lineage>
</organism>
<dbReference type="SUPFAM" id="SSF81698">
    <property type="entry name" value="FF domain"/>
    <property type="match status" value="1"/>
</dbReference>
<dbReference type="Proteomes" id="UP001378960">
    <property type="component" value="Unassembled WGS sequence"/>
</dbReference>
<comment type="caution">
    <text evidence="3">The sequence shown here is derived from an EMBL/GenBank/DDBJ whole genome shotgun (WGS) entry which is preliminary data.</text>
</comment>
<keyword evidence="4" id="KW-1185">Reference proteome</keyword>
<dbReference type="SUPFAM" id="SSF51045">
    <property type="entry name" value="WW domain"/>
    <property type="match status" value="1"/>
</dbReference>
<sequence>MKRQKISYGEPLYKLPLSNDWQLIITNHANKFYNNIKTNKSFWQLPNNEGDINDAKDTLMKHRDVIVCLLAMIRGVRISHDIEIEIMNVFKLEPIESKKEIKEVVVKEQEPEEVNVSDDNDDDNYSDLGLNSSDLEDLENDIETDDIPTIEQSEICKNFIKLLQNQQINIYSSYDLEITQLCKLPEYITNQCNTLTDETRRILFDEYCRTNVDNTIIISPIISFINFLKKFDGKLPSFYTDFNRKMRKNEVYVGIIAEISLNVRQNLYKKYIEFMKLKEDERINIVKKLPFDVTTSDELIKWSLNKVDQYPQPLFLTDDQLSSIF</sequence>
<feature type="compositionally biased region" description="Acidic residues" evidence="1">
    <location>
        <begin position="110"/>
        <end position="125"/>
    </location>
</feature>
<evidence type="ECO:0000256" key="1">
    <source>
        <dbReference type="SAM" id="MobiDB-lite"/>
    </source>
</evidence>
<reference evidence="3 4" key="1">
    <citation type="journal article" date="2023" name="Elife">
        <title>Identification of key yeast species and microbe-microbe interactions impacting larval growth of Drosophila in the wild.</title>
        <authorList>
            <person name="Mure A."/>
            <person name="Sugiura Y."/>
            <person name="Maeda R."/>
            <person name="Honda K."/>
            <person name="Sakurai N."/>
            <person name="Takahashi Y."/>
            <person name="Watada M."/>
            <person name="Katoh T."/>
            <person name="Gotoh A."/>
            <person name="Gotoh Y."/>
            <person name="Taniguchi I."/>
            <person name="Nakamura K."/>
            <person name="Hayashi T."/>
            <person name="Katayama T."/>
            <person name="Uemura T."/>
            <person name="Hattori Y."/>
        </authorList>
    </citation>
    <scope>NUCLEOTIDE SEQUENCE [LARGE SCALE GENOMIC DNA]</scope>
    <source>
        <strain evidence="3 4">PK-24</strain>
    </source>
</reference>
<dbReference type="EMBL" id="BTGB01000003">
    <property type="protein sequence ID" value="GMM45846.1"/>
    <property type="molecule type" value="Genomic_DNA"/>
</dbReference>
<proteinExistence type="predicted"/>
<protein>
    <recommendedName>
        <fullName evidence="2">WW domain-containing protein</fullName>
    </recommendedName>
</protein>
<feature type="domain" description="WW" evidence="2">
    <location>
        <begin position="15"/>
        <end position="48"/>
    </location>
</feature>
<feature type="region of interest" description="Disordered" evidence="1">
    <location>
        <begin position="109"/>
        <end position="130"/>
    </location>
</feature>
<dbReference type="PROSITE" id="PS50020">
    <property type="entry name" value="WW_DOMAIN_2"/>
    <property type="match status" value="1"/>
</dbReference>
<accession>A0AAV5R3L2</accession>
<dbReference type="AlphaFoldDB" id="A0AAV5R3L2"/>
<gene>
    <name evidence="3" type="ORF">DAPK24_024210</name>
</gene>
<dbReference type="Gene3D" id="1.10.10.440">
    <property type="entry name" value="FF domain"/>
    <property type="match status" value="1"/>
</dbReference>
<dbReference type="InterPro" id="IPR001202">
    <property type="entry name" value="WW_dom"/>
</dbReference>
<name>A0AAV5R3L2_PICKL</name>